<evidence type="ECO:0000313" key="11">
    <source>
        <dbReference type="Proteomes" id="UP000732193"/>
    </source>
</evidence>
<proteinExistence type="inferred from homology"/>
<dbReference type="PRINTS" id="PR00413">
    <property type="entry name" value="HADHALOGNASE"/>
</dbReference>
<dbReference type="RefSeq" id="WP_203241225.1">
    <property type="nucleotide sequence ID" value="NZ_CANKZB010000001.1"/>
</dbReference>
<dbReference type="EMBL" id="JAFBRM010000001">
    <property type="protein sequence ID" value="MBM1712590.1"/>
    <property type="molecule type" value="Genomic_DNA"/>
</dbReference>
<dbReference type="NCBIfam" id="TIGR01449">
    <property type="entry name" value="PGP_bact"/>
    <property type="match status" value="1"/>
</dbReference>
<dbReference type="Proteomes" id="UP000732193">
    <property type="component" value="Unassembled WGS sequence"/>
</dbReference>
<dbReference type="SFLD" id="SFLDG01129">
    <property type="entry name" value="C1.5:_HAD__Beta-PGM__Phosphata"/>
    <property type="match status" value="1"/>
</dbReference>
<accession>A0AAE3B5I7</accession>
<keyword evidence="8" id="KW-0460">Magnesium</keyword>
<dbReference type="GO" id="GO:0046872">
    <property type="term" value="F:metal ion binding"/>
    <property type="evidence" value="ECO:0007669"/>
    <property type="project" value="UniProtKB-KW"/>
</dbReference>
<dbReference type="EC" id="3.1.3.18" evidence="5"/>
<comment type="catalytic activity">
    <reaction evidence="1">
        <text>2-phosphoglycolate + H2O = glycolate + phosphate</text>
        <dbReference type="Rhea" id="RHEA:14369"/>
        <dbReference type="ChEBI" id="CHEBI:15377"/>
        <dbReference type="ChEBI" id="CHEBI:29805"/>
        <dbReference type="ChEBI" id="CHEBI:43474"/>
        <dbReference type="ChEBI" id="CHEBI:58033"/>
        <dbReference type="EC" id="3.1.3.18"/>
    </reaction>
</comment>
<evidence type="ECO:0000256" key="4">
    <source>
        <dbReference type="ARBA" id="ARBA00006171"/>
    </source>
</evidence>
<evidence type="ECO:0000256" key="5">
    <source>
        <dbReference type="ARBA" id="ARBA00013078"/>
    </source>
</evidence>
<dbReference type="SUPFAM" id="SSF56784">
    <property type="entry name" value="HAD-like"/>
    <property type="match status" value="1"/>
</dbReference>
<dbReference type="GO" id="GO:0005829">
    <property type="term" value="C:cytosol"/>
    <property type="evidence" value="ECO:0007669"/>
    <property type="project" value="TreeGrafter"/>
</dbReference>
<dbReference type="NCBIfam" id="TIGR01549">
    <property type="entry name" value="HAD-SF-IA-v1"/>
    <property type="match status" value="1"/>
</dbReference>
<dbReference type="InterPro" id="IPR023214">
    <property type="entry name" value="HAD_sf"/>
</dbReference>
<dbReference type="InterPro" id="IPR041492">
    <property type="entry name" value="HAD_2"/>
</dbReference>
<sequence>MTRFTAIIFDLDGTLIHSAPDLQFAANAALETIGRGPLDLATVISFIGNGVETLVKRALAVTGGGDDALERTVLAVFLDVYAENITTLTRPYDGVIASLETFRGEGIKLGICTNKPTAPALDICARLDLTRYFDVIVGAEPDRPKKPAPDMLLACLSQLGCPREQAIYVGDSAVDYQTARNCDVTFRLFSKGYLNEPLPLLTAAEQFDNWHQNGILAV</sequence>
<keyword evidence="11" id="KW-1185">Reference proteome</keyword>
<dbReference type="InterPro" id="IPR037512">
    <property type="entry name" value="PGPase_prok"/>
</dbReference>
<dbReference type="GO" id="GO:0006281">
    <property type="term" value="P:DNA repair"/>
    <property type="evidence" value="ECO:0007669"/>
    <property type="project" value="TreeGrafter"/>
</dbReference>
<protein>
    <recommendedName>
        <fullName evidence="5">phosphoglycolate phosphatase</fullName>
        <ecNumber evidence="5">3.1.3.18</ecNumber>
    </recommendedName>
</protein>
<comment type="pathway">
    <text evidence="3">Organic acid metabolism; glycolate biosynthesis; glycolate from 2-phosphoglycolate: step 1/1.</text>
</comment>
<dbReference type="GO" id="GO:0005975">
    <property type="term" value="P:carbohydrate metabolic process"/>
    <property type="evidence" value="ECO:0007669"/>
    <property type="project" value="InterPro"/>
</dbReference>
<dbReference type="PANTHER" id="PTHR43434:SF1">
    <property type="entry name" value="PHOSPHOGLYCOLATE PHOSPHATASE"/>
    <property type="match status" value="1"/>
</dbReference>
<comment type="cofactor">
    <cofactor evidence="2">
        <name>Mg(2+)</name>
        <dbReference type="ChEBI" id="CHEBI:18420"/>
    </cofactor>
</comment>
<organism evidence="10 11">
    <name type="scientific">Sulfitobacter geojensis</name>
    <dbReference type="NCBI Taxonomy" id="1342299"/>
    <lineage>
        <taxon>Bacteria</taxon>
        <taxon>Pseudomonadati</taxon>
        <taxon>Pseudomonadota</taxon>
        <taxon>Alphaproteobacteria</taxon>
        <taxon>Rhodobacterales</taxon>
        <taxon>Roseobacteraceae</taxon>
        <taxon>Sulfitobacter</taxon>
    </lineage>
</organism>
<dbReference type="Gene3D" id="1.10.150.240">
    <property type="entry name" value="Putative phosphatase, domain 2"/>
    <property type="match status" value="1"/>
</dbReference>
<dbReference type="PANTHER" id="PTHR43434">
    <property type="entry name" value="PHOSPHOGLYCOLATE PHOSPHATASE"/>
    <property type="match status" value="1"/>
</dbReference>
<dbReference type="Pfam" id="PF13419">
    <property type="entry name" value="HAD_2"/>
    <property type="match status" value="1"/>
</dbReference>
<comment type="caution">
    <text evidence="10">The sequence shown here is derived from an EMBL/GenBank/DDBJ whole genome shotgun (WGS) entry which is preliminary data.</text>
</comment>
<dbReference type="InterPro" id="IPR006439">
    <property type="entry name" value="HAD-SF_hydro_IA"/>
</dbReference>
<reference evidence="10 11" key="1">
    <citation type="submission" date="2021-01" db="EMBL/GenBank/DDBJ databases">
        <title>Diatom-associated Roseobacters Show Island Model of Population Structure.</title>
        <authorList>
            <person name="Qu L."/>
            <person name="Feng X."/>
            <person name="Chen Y."/>
            <person name="Li L."/>
            <person name="Wang X."/>
            <person name="Hu Z."/>
            <person name="Wang H."/>
            <person name="Luo H."/>
        </authorList>
    </citation>
    <scope>NUCLEOTIDE SEQUENCE [LARGE SCALE GENOMIC DNA]</scope>
    <source>
        <strain evidence="10 11">TR60-84</strain>
    </source>
</reference>
<dbReference type="AlphaFoldDB" id="A0AAE3B5I7"/>
<evidence type="ECO:0000256" key="2">
    <source>
        <dbReference type="ARBA" id="ARBA00001946"/>
    </source>
</evidence>
<evidence type="ECO:0000256" key="8">
    <source>
        <dbReference type="ARBA" id="ARBA00022842"/>
    </source>
</evidence>
<evidence type="ECO:0000256" key="6">
    <source>
        <dbReference type="ARBA" id="ARBA00022723"/>
    </source>
</evidence>
<gene>
    <name evidence="10" type="primary">gph</name>
    <name evidence="10" type="ORF">JQV55_03340</name>
</gene>
<dbReference type="InterPro" id="IPR023198">
    <property type="entry name" value="PGP-like_dom2"/>
</dbReference>
<evidence type="ECO:0000313" key="10">
    <source>
        <dbReference type="EMBL" id="MBM1712590.1"/>
    </source>
</evidence>
<keyword evidence="7 10" id="KW-0378">Hydrolase</keyword>
<keyword evidence="6" id="KW-0479">Metal-binding</keyword>
<evidence type="ECO:0000256" key="7">
    <source>
        <dbReference type="ARBA" id="ARBA00022801"/>
    </source>
</evidence>
<dbReference type="InterPro" id="IPR050155">
    <property type="entry name" value="HAD-like_hydrolase_sf"/>
</dbReference>
<name>A0AAE3B5I7_9RHOB</name>
<evidence type="ECO:0000256" key="3">
    <source>
        <dbReference type="ARBA" id="ARBA00004818"/>
    </source>
</evidence>
<evidence type="ECO:0000256" key="9">
    <source>
        <dbReference type="ARBA" id="ARBA00023277"/>
    </source>
</evidence>
<dbReference type="Gene3D" id="3.40.50.1000">
    <property type="entry name" value="HAD superfamily/HAD-like"/>
    <property type="match status" value="1"/>
</dbReference>
<dbReference type="InterPro" id="IPR036412">
    <property type="entry name" value="HAD-like_sf"/>
</dbReference>
<keyword evidence="9" id="KW-0119">Carbohydrate metabolism</keyword>
<dbReference type="SFLD" id="SFLDS00003">
    <property type="entry name" value="Haloacid_Dehalogenase"/>
    <property type="match status" value="1"/>
</dbReference>
<dbReference type="GO" id="GO:0008967">
    <property type="term" value="F:phosphoglycolate phosphatase activity"/>
    <property type="evidence" value="ECO:0007669"/>
    <property type="project" value="UniProtKB-EC"/>
</dbReference>
<evidence type="ECO:0000256" key="1">
    <source>
        <dbReference type="ARBA" id="ARBA00000830"/>
    </source>
</evidence>
<comment type="similarity">
    <text evidence="4">Belongs to the HAD-like hydrolase superfamily. CbbY/CbbZ/Gph/YieH family.</text>
</comment>